<evidence type="ECO:0000313" key="2">
    <source>
        <dbReference type="EMBL" id="PTE21570.1"/>
    </source>
</evidence>
<keyword evidence="3" id="KW-1185">Reference proteome</keyword>
<gene>
    <name evidence="2" type="ORF">C5F48_11625</name>
</gene>
<name>A0A2T4JUH2_9RHOB</name>
<evidence type="ECO:0000259" key="1">
    <source>
        <dbReference type="Pfam" id="PF06568"/>
    </source>
</evidence>
<reference evidence="2 3" key="1">
    <citation type="submission" date="2018-03" db="EMBL/GenBank/DDBJ databases">
        <title>Cereibacter changlensis.</title>
        <authorList>
            <person name="Meyer T.E."/>
            <person name="Miller S."/>
            <person name="Lodha T."/>
            <person name="Gandham S."/>
            <person name="Chintalapati S."/>
            <person name="Chintalapati V.R."/>
        </authorList>
    </citation>
    <scope>NUCLEOTIDE SEQUENCE [LARGE SCALE GENOMIC DNA]</scope>
    <source>
        <strain evidence="2 3">JA139</strain>
    </source>
</reference>
<feature type="domain" description="YjiS-like" evidence="1">
    <location>
        <begin position="27"/>
        <end position="58"/>
    </location>
</feature>
<dbReference type="Proteomes" id="UP000241010">
    <property type="component" value="Unassembled WGS sequence"/>
</dbReference>
<dbReference type="EMBL" id="PZKG01000046">
    <property type="protein sequence ID" value="PTE21570.1"/>
    <property type="molecule type" value="Genomic_DNA"/>
</dbReference>
<protein>
    <recommendedName>
        <fullName evidence="1">YjiS-like domain-containing protein</fullName>
    </recommendedName>
</protein>
<organism evidence="2 3">
    <name type="scientific">Cereibacter changlensis JA139</name>
    <dbReference type="NCBI Taxonomy" id="1188249"/>
    <lineage>
        <taxon>Bacteria</taxon>
        <taxon>Pseudomonadati</taxon>
        <taxon>Pseudomonadota</taxon>
        <taxon>Alphaproteobacteria</taxon>
        <taxon>Rhodobacterales</taxon>
        <taxon>Paracoccaceae</taxon>
        <taxon>Cereibacter</taxon>
    </lineage>
</organism>
<dbReference type="InterPro" id="IPR009506">
    <property type="entry name" value="YjiS-like"/>
</dbReference>
<dbReference type="RefSeq" id="WP_107664082.1">
    <property type="nucleotide sequence ID" value="NZ_PZKG01000046.1"/>
</dbReference>
<sequence length="73" mass="8280">MQRSLPMTPGLNLNRPMPILSRLLFSLAATVLAWETRRQTRVSLSRLDPHLLRDIGLTQQAAALEAQKPFWQG</sequence>
<dbReference type="Pfam" id="PF06568">
    <property type="entry name" value="YjiS-like"/>
    <property type="match status" value="1"/>
</dbReference>
<evidence type="ECO:0000313" key="3">
    <source>
        <dbReference type="Proteomes" id="UP000241010"/>
    </source>
</evidence>
<accession>A0A2T4JUH2</accession>
<comment type="caution">
    <text evidence="2">The sequence shown here is derived from an EMBL/GenBank/DDBJ whole genome shotgun (WGS) entry which is preliminary data.</text>
</comment>
<dbReference type="OrthoDB" id="8005167at2"/>
<proteinExistence type="predicted"/>
<dbReference type="AlphaFoldDB" id="A0A2T4JUH2"/>